<dbReference type="PRINTS" id="PR00469">
    <property type="entry name" value="PNDRDTASEII"/>
</dbReference>
<dbReference type="PANTHER" id="PTHR43735">
    <property type="entry name" value="APOPTOSIS-INDUCING FACTOR 1"/>
    <property type="match status" value="1"/>
</dbReference>
<name>A0A934NQ04_9NOCA</name>
<evidence type="ECO:0000313" key="6">
    <source>
        <dbReference type="EMBL" id="MBJ8339294.1"/>
    </source>
</evidence>
<comment type="caution">
    <text evidence="6">The sequence shown here is derived from an EMBL/GenBank/DDBJ whole genome shotgun (WGS) entry which is preliminary data.</text>
</comment>
<dbReference type="GO" id="GO:0005737">
    <property type="term" value="C:cytoplasm"/>
    <property type="evidence" value="ECO:0007669"/>
    <property type="project" value="TreeGrafter"/>
</dbReference>
<sequence>MNHIVVVGAGYAGVLAANRLAKVAGLSVTVVNPRPDFVERIRLHQYATGSGPATRPLSKLLRRNVELRLGKVESIAERSVLLDDGTAIDFDYLVYAVGSHVDRRPNTYNVGALEDADRLGSRLDELTAGAQVVVVGGGLTGVETAAEIAEQFPELDVHLASDSVAGWLPAATRDYVAGTLSELGVTIHEATTITQVDADGVRTASGATIASDATVWAGSFTVPALARRSGLLVDDLGRLRTDESLVSLSNPRIVGVGDAVAPPVSVAGHLRMSCQSAMPLGVHGAATVAALVRGRSPQPVSIGMFGQCVSLGRRAGFMQFTRTDDTPTRFAVKRRIGTMTKELVCRFTVVGLRGRTVTSWRPAGPKVAAKEVTVGV</sequence>
<dbReference type="EMBL" id="JAEMNV010000003">
    <property type="protein sequence ID" value="MBJ8339294.1"/>
    <property type="molecule type" value="Genomic_DNA"/>
</dbReference>
<organism evidence="6 7">
    <name type="scientific">Antrihabitans stalagmiti</name>
    <dbReference type="NCBI Taxonomy" id="2799499"/>
    <lineage>
        <taxon>Bacteria</taxon>
        <taxon>Bacillati</taxon>
        <taxon>Actinomycetota</taxon>
        <taxon>Actinomycetes</taxon>
        <taxon>Mycobacteriales</taxon>
        <taxon>Nocardiaceae</taxon>
        <taxon>Antrihabitans</taxon>
    </lineage>
</organism>
<dbReference type="Proteomes" id="UP000655868">
    <property type="component" value="Unassembled WGS sequence"/>
</dbReference>
<keyword evidence="7" id="KW-1185">Reference proteome</keyword>
<dbReference type="PRINTS" id="PR00368">
    <property type="entry name" value="FADPNR"/>
</dbReference>
<protein>
    <submittedName>
        <fullName evidence="6">FAD-dependent oxidoreductase</fullName>
    </submittedName>
</protein>
<keyword evidence="4" id="KW-0560">Oxidoreductase</keyword>
<evidence type="ECO:0000259" key="5">
    <source>
        <dbReference type="Pfam" id="PF07992"/>
    </source>
</evidence>
<dbReference type="PANTHER" id="PTHR43735:SF3">
    <property type="entry name" value="FERROPTOSIS SUPPRESSOR PROTEIN 1"/>
    <property type="match status" value="1"/>
</dbReference>
<evidence type="ECO:0000256" key="4">
    <source>
        <dbReference type="ARBA" id="ARBA00023002"/>
    </source>
</evidence>
<feature type="domain" description="FAD/NAD(P)-binding" evidence="5">
    <location>
        <begin position="3"/>
        <end position="264"/>
    </location>
</feature>
<keyword evidence="3" id="KW-0274">FAD</keyword>
<dbReference type="AlphaFoldDB" id="A0A934NQ04"/>
<accession>A0A934NQ04</accession>
<evidence type="ECO:0000313" key="7">
    <source>
        <dbReference type="Proteomes" id="UP000655868"/>
    </source>
</evidence>
<dbReference type="SUPFAM" id="SSF51905">
    <property type="entry name" value="FAD/NAD(P)-binding domain"/>
    <property type="match status" value="1"/>
</dbReference>
<dbReference type="InterPro" id="IPR023753">
    <property type="entry name" value="FAD/NAD-binding_dom"/>
</dbReference>
<reference evidence="6" key="1">
    <citation type="submission" date="2020-12" db="EMBL/GenBank/DDBJ databases">
        <title>Antrihabitans popcorni sp. nov. and Antrihabitans auranticaus sp. nov., isolated from a larva cave.</title>
        <authorList>
            <person name="Lee S.D."/>
            <person name="Kim I.S."/>
        </authorList>
    </citation>
    <scope>NUCLEOTIDE SEQUENCE</scope>
    <source>
        <strain evidence="6">YC3-6</strain>
    </source>
</reference>
<dbReference type="InterPro" id="IPR036188">
    <property type="entry name" value="FAD/NAD-bd_sf"/>
</dbReference>
<evidence type="ECO:0000256" key="1">
    <source>
        <dbReference type="ARBA" id="ARBA00006442"/>
    </source>
</evidence>
<keyword evidence="2" id="KW-0285">Flavoprotein</keyword>
<comment type="similarity">
    <text evidence="1">Belongs to the FAD-dependent oxidoreductase family.</text>
</comment>
<gene>
    <name evidence="6" type="ORF">JGU71_10370</name>
</gene>
<dbReference type="Gene3D" id="3.50.50.100">
    <property type="match status" value="1"/>
</dbReference>
<proteinExistence type="inferred from homology"/>
<evidence type="ECO:0000256" key="3">
    <source>
        <dbReference type="ARBA" id="ARBA00022827"/>
    </source>
</evidence>
<evidence type="ECO:0000256" key="2">
    <source>
        <dbReference type="ARBA" id="ARBA00022630"/>
    </source>
</evidence>
<dbReference type="GO" id="GO:0050660">
    <property type="term" value="F:flavin adenine dinucleotide binding"/>
    <property type="evidence" value="ECO:0007669"/>
    <property type="project" value="TreeGrafter"/>
</dbReference>
<dbReference type="Pfam" id="PF07992">
    <property type="entry name" value="Pyr_redox_2"/>
    <property type="match status" value="1"/>
</dbReference>
<dbReference type="RefSeq" id="WP_199704008.1">
    <property type="nucleotide sequence ID" value="NZ_JAEMNV010000003.1"/>
</dbReference>
<dbReference type="GO" id="GO:0004174">
    <property type="term" value="F:electron-transferring-flavoprotein dehydrogenase activity"/>
    <property type="evidence" value="ECO:0007669"/>
    <property type="project" value="TreeGrafter"/>
</dbReference>